<name>A0A660SKN1_UNCW3</name>
<keyword evidence="1" id="KW-0808">Transferase</keyword>
<dbReference type="Proteomes" id="UP000268469">
    <property type="component" value="Unassembled WGS sequence"/>
</dbReference>
<dbReference type="AlphaFoldDB" id="A0A660SKN1"/>
<reference evidence="1 2" key="1">
    <citation type="submission" date="2018-06" db="EMBL/GenBank/DDBJ databases">
        <title>Extensive metabolic versatility and redundancy in microbially diverse, dynamic hydrothermal sediments.</title>
        <authorList>
            <person name="Dombrowski N."/>
            <person name="Teske A."/>
            <person name="Baker B.J."/>
        </authorList>
    </citation>
    <scope>NUCLEOTIDE SEQUENCE [LARGE SCALE GENOMIC DNA]</scope>
    <source>
        <strain evidence="1">B36_G15</strain>
    </source>
</reference>
<keyword evidence="1" id="KW-0418">Kinase</keyword>
<dbReference type="Gene3D" id="3.40.50.10350">
    <property type="entry name" value="Glycerate kinase, domain 1"/>
    <property type="match status" value="1"/>
</dbReference>
<dbReference type="GO" id="GO:0008887">
    <property type="term" value="F:glycerate kinase activity"/>
    <property type="evidence" value="ECO:0007669"/>
    <property type="project" value="InterPro"/>
</dbReference>
<dbReference type="EMBL" id="QNBE01000011">
    <property type="protein sequence ID" value="RKX71329.1"/>
    <property type="molecule type" value="Genomic_DNA"/>
</dbReference>
<protein>
    <submittedName>
        <fullName evidence="1">Glycerate kinase</fullName>
    </submittedName>
</protein>
<sequence length="77" mass="8407">KIPYLVARLAHKKRVPVVAIVGSVGKIGPELDRLFDGIFSIVPGPIGLEEAMAKAEDYLRFTIRQVLKIFRKGGSCG</sequence>
<dbReference type="InterPro" id="IPR004381">
    <property type="entry name" value="Glycerate_kinase"/>
</dbReference>
<dbReference type="Pfam" id="PF02595">
    <property type="entry name" value="Gly_kinase"/>
    <property type="match status" value="1"/>
</dbReference>
<dbReference type="GO" id="GO:0031388">
    <property type="term" value="P:organic acid phosphorylation"/>
    <property type="evidence" value="ECO:0007669"/>
    <property type="project" value="InterPro"/>
</dbReference>
<evidence type="ECO:0000313" key="2">
    <source>
        <dbReference type="Proteomes" id="UP000268469"/>
    </source>
</evidence>
<accession>A0A660SKN1</accession>
<evidence type="ECO:0000313" key="1">
    <source>
        <dbReference type="EMBL" id="RKX71329.1"/>
    </source>
</evidence>
<dbReference type="InterPro" id="IPR036129">
    <property type="entry name" value="Glycerate_kinase_sf"/>
</dbReference>
<feature type="non-terminal residue" evidence="1">
    <location>
        <position position="1"/>
    </location>
</feature>
<gene>
    <name evidence="1" type="ORF">DRP53_01825</name>
</gene>
<comment type="caution">
    <text evidence="1">The sequence shown here is derived from an EMBL/GenBank/DDBJ whole genome shotgun (WGS) entry which is preliminary data.</text>
</comment>
<organism evidence="1 2">
    <name type="scientific">candidate division WOR-3 bacterium</name>
    <dbReference type="NCBI Taxonomy" id="2052148"/>
    <lineage>
        <taxon>Bacteria</taxon>
        <taxon>Bacteria division WOR-3</taxon>
    </lineage>
</organism>
<proteinExistence type="predicted"/>
<dbReference type="SUPFAM" id="SSF110738">
    <property type="entry name" value="Glycerate kinase I"/>
    <property type="match status" value="1"/>
</dbReference>
<dbReference type="InterPro" id="IPR018197">
    <property type="entry name" value="Glycerate_kinase_RE-like"/>
</dbReference>